<organism evidence="2 3">
    <name type="scientific">Proteiniclasticum ruminis</name>
    <dbReference type="NCBI Taxonomy" id="398199"/>
    <lineage>
        <taxon>Bacteria</taxon>
        <taxon>Bacillati</taxon>
        <taxon>Bacillota</taxon>
        <taxon>Clostridia</taxon>
        <taxon>Eubacteriales</taxon>
        <taxon>Clostridiaceae</taxon>
        <taxon>Proteiniclasticum</taxon>
    </lineage>
</organism>
<dbReference type="AlphaFoldDB" id="A0A1G8FRT4"/>
<dbReference type="GO" id="GO:0016810">
    <property type="term" value="F:hydrolase activity, acting on carbon-nitrogen (but not peptide) bonds"/>
    <property type="evidence" value="ECO:0007669"/>
    <property type="project" value="InterPro"/>
</dbReference>
<dbReference type="Proteomes" id="UP000183255">
    <property type="component" value="Unassembled WGS sequence"/>
</dbReference>
<accession>A0A1G8FRT4</accession>
<dbReference type="Pfam" id="PF07969">
    <property type="entry name" value="Amidohydro_3"/>
    <property type="match status" value="1"/>
</dbReference>
<dbReference type="Gene3D" id="3.20.20.140">
    <property type="entry name" value="Metal-dependent hydrolases"/>
    <property type="match status" value="1"/>
</dbReference>
<dbReference type="CDD" id="cd01300">
    <property type="entry name" value="YtcJ_like"/>
    <property type="match status" value="1"/>
</dbReference>
<gene>
    <name evidence="2" type="ORF">SAMN05421804_10116</name>
</gene>
<evidence type="ECO:0000259" key="1">
    <source>
        <dbReference type="Pfam" id="PF07969"/>
    </source>
</evidence>
<dbReference type="Gene3D" id="2.30.40.10">
    <property type="entry name" value="Urease, subunit C, domain 1"/>
    <property type="match status" value="1"/>
</dbReference>
<name>A0A1G8FRT4_9CLOT</name>
<dbReference type="InterPro" id="IPR032466">
    <property type="entry name" value="Metal_Hydrolase"/>
</dbReference>
<reference evidence="2 3" key="1">
    <citation type="submission" date="2016-10" db="EMBL/GenBank/DDBJ databases">
        <authorList>
            <person name="de Groot N.N."/>
        </authorList>
    </citation>
    <scope>NUCLEOTIDE SEQUENCE [LARGE SCALE GENOMIC DNA]</scope>
    <source>
        <strain evidence="2 3">CGMCC 1.5058</strain>
    </source>
</reference>
<proteinExistence type="predicted"/>
<evidence type="ECO:0000313" key="3">
    <source>
        <dbReference type="Proteomes" id="UP000183255"/>
    </source>
</evidence>
<dbReference type="PANTHER" id="PTHR22642:SF2">
    <property type="entry name" value="PROTEIN LONG AFTER FAR-RED 3"/>
    <property type="match status" value="1"/>
</dbReference>
<dbReference type="SUPFAM" id="SSF51556">
    <property type="entry name" value="Metallo-dependent hydrolases"/>
    <property type="match status" value="1"/>
</dbReference>
<dbReference type="InterPro" id="IPR011059">
    <property type="entry name" value="Metal-dep_hydrolase_composite"/>
</dbReference>
<evidence type="ECO:0000313" key="2">
    <source>
        <dbReference type="EMBL" id="SDH84834.1"/>
    </source>
</evidence>
<protein>
    <recommendedName>
        <fullName evidence="1">Amidohydrolase 3 domain-containing protein</fullName>
    </recommendedName>
</protein>
<dbReference type="SUPFAM" id="SSF51338">
    <property type="entry name" value="Composite domain of metallo-dependent hydrolases"/>
    <property type="match status" value="1"/>
</dbReference>
<dbReference type="EMBL" id="FNDZ01000001">
    <property type="protein sequence ID" value="SDH84834.1"/>
    <property type="molecule type" value="Genomic_DNA"/>
</dbReference>
<dbReference type="PANTHER" id="PTHR22642">
    <property type="entry name" value="IMIDAZOLONEPROPIONASE"/>
    <property type="match status" value="1"/>
</dbReference>
<dbReference type="Gene3D" id="3.10.310.70">
    <property type="match status" value="1"/>
</dbReference>
<sequence length="534" mass="60328">MKLLIKNGKIYQERDTFTNALFIENGLITATGREALVHEHALRREEILDVQDKTVVPGFNDAHMHFYQAGLALETVQLHGVSSIEELISRGRAYLLDRPDFQGTLRGRGFHQDLFKEKRLPTKKDLDRISTEFPIVFTRTCSHLAVVNSRALSFLEENNLLHPVEGGSIMLGTDGQPNGIFQENAISLLDHLYEEPTVETVLRTLKNAAHIAHSYGLTSLQVNDIWGDSKESEIIEKAYMEFSKERALRIYHQIYIKSPEDFMRRIHDGFKKTDSPYNRYGALKLFADGSLGARTAFLREPYVDDPSTQGMMTLPKDILLEFLQLCEKNKIQAVIHVIGDGALEMVLSCFEKTAAPGNPLRHGLIHVQITDEALLKKIQSLQLCVYAQPIFLHSDHRTVALRVGKNLADTSYAFGTMEKLNIKVAYSSDAPIERFHVMENLYCAVTRKDLYGNPPEGFNKSEAVDRCQALDNITVSSAFMSSEEAKKGRLKEGYVADLVVLEDPYFDVPDEKIKDVRVFITMVDGTVVYSKESH</sequence>
<feature type="domain" description="Amidohydrolase 3" evidence="1">
    <location>
        <begin position="46"/>
        <end position="529"/>
    </location>
</feature>
<dbReference type="RefSeq" id="WP_031572509.1">
    <property type="nucleotide sequence ID" value="NZ_FNDZ01000001.1"/>
</dbReference>
<dbReference type="InterPro" id="IPR013108">
    <property type="entry name" value="Amidohydro_3"/>
</dbReference>
<dbReference type="InterPro" id="IPR033932">
    <property type="entry name" value="YtcJ-like"/>
</dbReference>